<sequence>MFVVERLQQQDLSAAKEIHAVQMAAYAQESELIGAKHFPPLNTTLDDILRSNEHFFGITDEGELRAVISLYEMNICSLVVAPNHQRKGLATCLLKFAIEQGHELTVMTSVKNTPALALYAAYGFTEYQRCFKGTGALELVFLRRGSATR</sequence>
<name>A0A377Q1I7_9NEIS</name>
<evidence type="ECO:0000256" key="2">
    <source>
        <dbReference type="ARBA" id="ARBA00023315"/>
    </source>
</evidence>
<dbReference type="InterPro" id="IPR016181">
    <property type="entry name" value="Acyl_CoA_acyltransferase"/>
</dbReference>
<dbReference type="EMBL" id="SMBT01000001">
    <property type="protein sequence ID" value="TCU90109.1"/>
    <property type="molecule type" value="Genomic_DNA"/>
</dbReference>
<evidence type="ECO:0000313" key="4">
    <source>
        <dbReference type="EMBL" id="STQ89136.1"/>
    </source>
</evidence>
<reference evidence="5 7" key="2">
    <citation type="submission" date="2019-03" db="EMBL/GenBank/DDBJ databases">
        <title>Genomic Encyclopedia of Type Strains, Phase IV (KMG-IV): sequencing the most valuable type-strain genomes for metagenomic binning, comparative biology and taxonomic classification.</title>
        <authorList>
            <person name="Goeker M."/>
        </authorList>
    </citation>
    <scope>NUCLEOTIDE SEQUENCE [LARGE SCALE GENOMIC DNA]</scope>
    <source>
        <strain evidence="5 7">DSM 3764</strain>
    </source>
</reference>
<dbReference type="SUPFAM" id="SSF55729">
    <property type="entry name" value="Acyl-CoA N-acyltransferases (Nat)"/>
    <property type="match status" value="1"/>
</dbReference>
<dbReference type="CDD" id="cd04301">
    <property type="entry name" value="NAT_SF"/>
    <property type="match status" value="1"/>
</dbReference>
<evidence type="ECO:0000313" key="7">
    <source>
        <dbReference type="Proteomes" id="UP000295794"/>
    </source>
</evidence>
<dbReference type="Pfam" id="PF00583">
    <property type="entry name" value="Acetyltransf_1"/>
    <property type="match status" value="1"/>
</dbReference>
<evidence type="ECO:0000313" key="6">
    <source>
        <dbReference type="Proteomes" id="UP000255108"/>
    </source>
</evidence>
<gene>
    <name evidence="5" type="ORF">EV682_101128</name>
    <name evidence="4" type="ORF">NCTC11159_00147</name>
</gene>
<reference evidence="4 6" key="1">
    <citation type="submission" date="2018-06" db="EMBL/GenBank/DDBJ databases">
        <authorList>
            <consortium name="Pathogen Informatics"/>
            <person name="Doyle S."/>
        </authorList>
    </citation>
    <scope>NUCLEOTIDE SEQUENCE [LARGE SCALE GENOMIC DNA]</scope>
    <source>
        <strain evidence="4 6">NCTC11159</strain>
    </source>
</reference>
<dbReference type="PANTHER" id="PTHR43420:SF12">
    <property type="entry name" value="N-ACETYLTRANSFERASE DOMAIN-CONTAINING PROTEIN"/>
    <property type="match status" value="1"/>
</dbReference>
<dbReference type="EMBL" id="UGHR01000001">
    <property type="protein sequence ID" value="STQ89136.1"/>
    <property type="molecule type" value="Genomic_DNA"/>
</dbReference>
<dbReference type="OrthoDB" id="9796919at2"/>
<dbReference type="RefSeq" id="WP_115225622.1">
    <property type="nucleotide sequence ID" value="NZ_CAWOLO010000001.1"/>
</dbReference>
<protein>
    <submittedName>
        <fullName evidence="5">Acetyltransferase (GNAT) family protein</fullName>
    </submittedName>
    <submittedName>
        <fullName evidence="4">Putative acyltransferase</fullName>
    </submittedName>
</protein>
<organism evidence="4 6">
    <name type="scientific">Iodobacter fluviatilis</name>
    <dbReference type="NCBI Taxonomy" id="537"/>
    <lineage>
        <taxon>Bacteria</taxon>
        <taxon>Pseudomonadati</taxon>
        <taxon>Pseudomonadota</taxon>
        <taxon>Betaproteobacteria</taxon>
        <taxon>Neisseriales</taxon>
        <taxon>Chitinibacteraceae</taxon>
        <taxon>Iodobacter</taxon>
    </lineage>
</organism>
<feature type="domain" description="N-acetyltransferase" evidence="3">
    <location>
        <begin position="2"/>
        <end position="144"/>
    </location>
</feature>
<dbReference type="PANTHER" id="PTHR43420">
    <property type="entry name" value="ACETYLTRANSFERASE"/>
    <property type="match status" value="1"/>
</dbReference>
<evidence type="ECO:0000259" key="3">
    <source>
        <dbReference type="PROSITE" id="PS51186"/>
    </source>
</evidence>
<keyword evidence="1 4" id="KW-0808">Transferase</keyword>
<proteinExistence type="predicted"/>
<accession>A0A377Q1I7</accession>
<dbReference type="InterPro" id="IPR050680">
    <property type="entry name" value="YpeA/RimI_acetyltransf"/>
</dbReference>
<dbReference type="Proteomes" id="UP000295794">
    <property type="component" value="Unassembled WGS sequence"/>
</dbReference>
<dbReference type="Proteomes" id="UP000255108">
    <property type="component" value="Unassembled WGS sequence"/>
</dbReference>
<dbReference type="Gene3D" id="3.40.630.30">
    <property type="match status" value="1"/>
</dbReference>
<keyword evidence="7" id="KW-1185">Reference proteome</keyword>
<dbReference type="AlphaFoldDB" id="A0A377Q1I7"/>
<keyword evidence="2 4" id="KW-0012">Acyltransferase</keyword>
<evidence type="ECO:0000313" key="5">
    <source>
        <dbReference type="EMBL" id="TCU90109.1"/>
    </source>
</evidence>
<evidence type="ECO:0000256" key="1">
    <source>
        <dbReference type="ARBA" id="ARBA00022679"/>
    </source>
</evidence>
<dbReference type="InterPro" id="IPR000182">
    <property type="entry name" value="GNAT_dom"/>
</dbReference>
<dbReference type="PROSITE" id="PS51186">
    <property type="entry name" value="GNAT"/>
    <property type="match status" value="1"/>
</dbReference>
<dbReference type="GO" id="GO:0016747">
    <property type="term" value="F:acyltransferase activity, transferring groups other than amino-acyl groups"/>
    <property type="evidence" value="ECO:0007669"/>
    <property type="project" value="InterPro"/>
</dbReference>